<dbReference type="InterPro" id="IPR013154">
    <property type="entry name" value="ADH-like_N"/>
</dbReference>
<dbReference type="InterPro" id="IPR011032">
    <property type="entry name" value="GroES-like_sf"/>
</dbReference>
<organism evidence="4 5">
    <name type="scientific">Flexivirga aerilata</name>
    <dbReference type="NCBI Taxonomy" id="1656889"/>
    <lineage>
        <taxon>Bacteria</taxon>
        <taxon>Bacillati</taxon>
        <taxon>Actinomycetota</taxon>
        <taxon>Actinomycetes</taxon>
        <taxon>Micrococcales</taxon>
        <taxon>Dermacoccaceae</taxon>
        <taxon>Flexivirga</taxon>
    </lineage>
</organism>
<dbReference type="InterPro" id="IPR020843">
    <property type="entry name" value="ER"/>
</dbReference>
<dbReference type="PROSITE" id="PS01162">
    <property type="entry name" value="QOR_ZETA_CRYSTAL"/>
    <property type="match status" value="1"/>
</dbReference>
<evidence type="ECO:0000313" key="4">
    <source>
        <dbReference type="EMBL" id="NNG39436.1"/>
    </source>
</evidence>
<dbReference type="Pfam" id="PF08240">
    <property type="entry name" value="ADH_N"/>
    <property type="match status" value="1"/>
</dbReference>
<dbReference type="SUPFAM" id="SSF50129">
    <property type="entry name" value="GroES-like"/>
    <property type="match status" value="1"/>
</dbReference>
<dbReference type="EMBL" id="JABENB010000001">
    <property type="protein sequence ID" value="NNG39436.1"/>
    <property type="molecule type" value="Genomic_DNA"/>
</dbReference>
<accession>A0A849AIQ6</accession>
<sequence length="313" mass="32289">MRAATYSAYSQDNSTLSVTDQPDPKVAPGTVLIEVRGAGVNPVDWKIMTGYLDGLMDVVFPVIPGWDVAGVVTAVGPDTPEFAVGDEVYAYARKEVVHGGTFAELVAVPAESVAAKPRSLDFVQAGAVPLAGLTALKALQRTWLSPDGAGKTVLIHGGSGGVGGFAIQIAKAAGARVIATASEPNHDYLRELGAEPVTYGAGLPDRVRALAPDGVDAVVDFVGGVEQDTLAVLADGGKHASVADAEVTEHGGDYLWVRPSHDGLVFLAELIDAGKVKVDVAQTFGLDSVGEAFDVSRAGHTRGKLVIVPTEQG</sequence>
<feature type="region of interest" description="Disordered" evidence="2">
    <location>
        <begin position="1"/>
        <end position="21"/>
    </location>
</feature>
<dbReference type="InterPro" id="IPR050700">
    <property type="entry name" value="YIM1/Zinc_Alcohol_DH_Fams"/>
</dbReference>
<reference evidence="4 5" key="1">
    <citation type="submission" date="2020-05" db="EMBL/GenBank/DDBJ databases">
        <title>Flexivirga sp. ID2601S isolated from air conditioner.</title>
        <authorList>
            <person name="Kim D.H."/>
        </authorList>
    </citation>
    <scope>NUCLEOTIDE SEQUENCE [LARGE SCALE GENOMIC DNA]</scope>
    <source>
        <strain evidence="4 5">ID2601S</strain>
    </source>
</reference>
<dbReference type="Pfam" id="PF13602">
    <property type="entry name" value="ADH_zinc_N_2"/>
    <property type="match status" value="1"/>
</dbReference>
<dbReference type="Gene3D" id="3.40.50.720">
    <property type="entry name" value="NAD(P)-binding Rossmann-like Domain"/>
    <property type="match status" value="1"/>
</dbReference>
<proteinExistence type="predicted"/>
<dbReference type="PANTHER" id="PTHR11695:SF294">
    <property type="entry name" value="RETICULON-4-INTERACTING PROTEIN 1, MITOCHONDRIAL"/>
    <property type="match status" value="1"/>
</dbReference>
<dbReference type="GO" id="GO:0016491">
    <property type="term" value="F:oxidoreductase activity"/>
    <property type="evidence" value="ECO:0007669"/>
    <property type="project" value="UniProtKB-KW"/>
</dbReference>
<gene>
    <name evidence="4" type="ORF">HJ588_09140</name>
</gene>
<comment type="caution">
    <text evidence="4">The sequence shown here is derived from an EMBL/GenBank/DDBJ whole genome shotgun (WGS) entry which is preliminary data.</text>
</comment>
<dbReference type="InterPro" id="IPR036291">
    <property type="entry name" value="NAD(P)-bd_dom_sf"/>
</dbReference>
<name>A0A849AIQ6_9MICO</name>
<evidence type="ECO:0000313" key="5">
    <source>
        <dbReference type="Proteomes" id="UP000557772"/>
    </source>
</evidence>
<dbReference type="Proteomes" id="UP000557772">
    <property type="component" value="Unassembled WGS sequence"/>
</dbReference>
<keyword evidence="1" id="KW-0560">Oxidoreductase</keyword>
<dbReference type="Gene3D" id="3.90.180.10">
    <property type="entry name" value="Medium-chain alcohol dehydrogenases, catalytic domain"/>
    <property type="match status" value="1"/>
</dbReference>
<dbReference type="SUPFAM" id="SSF51735">
    <property type="entry name" value="NAD(P)-binding Rossmann-fold domains"/>
    <property type="match status" value="1"/>
</dbReference>
<evidence type="ECO:0000256" key="2">
    <source>
        <dbReference type="SAM" id="MobiDB-lite"/>
    </source>
</evidence>
<feature type="domain" description="Enoyl reductase (ER)" evidence="3">
    <location>
        <begin position="11"/>
        <end position="307"/>
    </location>
</feature>
<evidence type="ECO:0000256" key="1">
    <source>
        <dbReference type="ARBA" id="ARBA00023002"/>
    </source>
</evidence>
<dbReference type="InterPro" id="IPR002364">
    <property type="entry name" value="Quin_OxRdtase/zeta-crystal_CS"/>
</dbReference>
<dbReference type="RefSeq" id="WP_171154189.1">
    <property type="nucleotide sequence ID" value="NZ_JABENB010000001.1"/>
</dbReference>
<dbReference type="CDD" id="cd05289">
    <property type="entry name" value="MDR_like_2"/>
    <property type="match status" value="1"/>
</dbReference>
<dbReference type="GO" id="GO:0008270">
    <property type="term" value="F:zinc ion binding"/>
    <property type="evidence" value="ECO:0007669"/>
    <property type="project" value="InterPro"/>
</dbReference>
<dbReference type="AlphaFoldDB" id="A0A849AIQ6"/>
<dbReference type="PANTHER" id="PTHR11695">
    <property type="entry name" value="ALCOHOL DEHYDROGENASE RELATED"/>
    <property type="match status" value="1"/>
</dbReference>
<evidence type="ECO:0000259" key="3">
    <source>
        <dbReference type="SMART" id="SM00829"/>
    </source>
</evidence>
<protein>
    <submittedName>
        <fullName evidence="4">NADP-dependent oxidoreductase</fullName>
    </submittedName>
</protein>
<feature type="compositionally biased region" description="Polar residues" evidence="2">
    <location>
        <begin position="7"/>
        <end position="20"/>
    </location>
</feature>
<keyword evidence="5" id="KW-1185">Reference proteome</keyword>
<dbReference type="SMART" id="SM00829">
    <property type="entry name" value="PKS_ER"/>
    <property type="match status" value="1"/>
</dbReference>